<dbReference type="AlphaFoldDB" id="A0A059FW50"/>
<gene>
    <name evidence="1" type="ORF">HJO_04800</name>
</gene>
<reference evidence="1 2" key="1">
    <citation type="journal article" date="2014" name="Antonie Van Leeuwenhoek">
        <title>Hyphomonas beringensis sp. nov. and Hyphomonas chukchiensis sp. nov., isolated from surface seawater of the Bering Sea and Chukchi Sea.</title>
        <authorList>
            <person name="Li C."/>
            <person name="Lai Q."/>
            <person name="Li G."/>
            <person name="Dong C."/>
            <person name="Wang J."/>
            <person name="Liao Y."/>
            <person name="Shao Z."/>
        </authorList>
    </citation>
    <scope>NUCLEOTIDE SEQUENCE [LARGE SCALE GENOMIC DNA]</scope>
    <source>
        <strain evidence="1 2">MHS-2</strain>
    </source>
</reference>
<evidence type="ECO:0000313" key="2">
    <source>
        <dbReference type="Proteomes" id="UP000025171"/>
    </source>
</evidence>
<dbReference type="InterPro" id="IPR043128">
    <property type="entry name" value="Rev_trsase/Diguanyl_cyclase"/>
</dbReference>
<dbReference type="STRING" id="1280950.HJO_04800"/>
<dbReference type="Gene3D" id="3.30.70.270">
    <property type="match status" value="1"/>
</dbReference>
<dbReference type="RefSeq" id="WP_035614017.1">
    <property type="nucleotide sequence ID" value="NZ_ARYK01000001.1"/>
</dbReference>
<comment type="caution">
    <text evidence="1">The sequence shown here is derived from an EMBL/GenBank/DDBJ whole genome shotgun (WGS) entry which is preliminary data.</text>
</comment>
<accession>A0A059FW50</accession>
<proteinExistence type="predicted"/>
<dbReference type="InterPro" id="IPR029787">
    <property type="entry name" value="Nucleotide_cyclase"/>
</dbReference>
<name>A0A059FW50_9PROT</name>
<organism evidence="1 2">
    <name type="scientific">Hyphomonas johnsonii MHS-2</name>
    <dbReference type="NCBI Taxonomy" id="1280950"/>
    <lineage>
        <taxon>Bacteria</taxon>
        <taxon>Pseudomonadati</taxon>
        <taxon>Pseudomonadota</taxon>
        <taxon>Alphaproteobacteria</taxon>
        <taxon>Hyphomonadales</taxon>
        <taxon>Hyphomonadaceae</taxon>
        <taxon>Hyphomonas</taxon>
    </lineage>
</organism>
<evidence type="ECO:0000313" key="1">
    <source>
        <dbReference type="EMBL" id="KCZ94668.1"/>
    </source>
</evidence>
<protein>
    <submittedName>
        <fullName evidence="1">Uncharacterized protein</fullName>
    </submittedName>
</protein>
<sequence length="415" mass="44205">MSDLSYLDPPIEIAATSPRLEMIMSRLRSGGMRPYPASAQVDFNSTDPLLVDISSVPREVIARCARACMAGLTRPLAVLDVAETGLALTDAITIRRDRDLTLLKGRLSALARRGARQREFAIRAETASQFGAKLAMTDPDASPSLLYLGVGSPLFLSLQGALTLRGVSVTAALTRKTTRDYLASKRFVAALVDVSRADLPVGMDLPDDLLGGVPVFAILDPGVDLNSVSGNLVASADEIIDLAGDVGSMATQIESLARRYQAEMPVLPGPSLTSEMTDLATGLLSRRFIEIHLARQMRLAEQFETPLSVMTLKLGGDRKTDIETLKALSSCLKPMLRDTDSAAVVAAGTIVVSMPSTPYRGAARLAGRIALQVAAHPALSGLVLNWRVVEKRAYHTPTTLLGAGLSGPFMRLDAA</sequence>
<keyword evidence="2" id="KW-1185">Reference proteome</keyword>
<dbReference type="Proteomes" id="UP000025171">
    <property type="component" value="Unassembled WGS sequence"/>
</dbReference>
<dbReference type="EMBL" id="ARYK01000001">
    <property type="protein sequence ID" value="KCZ94668.1"/>
    <property type="molecule type" value="Genomic_DNA"/>
</dbReference>
<dbReference type="eggNOG" id="COG3706">
    <property type="taxonomic scope" value="Bacteria"/>
</dbReference>
<dbReference type="OrthoDB" id="7617825at2"/>
<dbReference type="PATRIC" id="fig|1280950.3.peg.976"/>
<dbReference type="SUPFAM" id="SSF55073">
    <property type="entry name" value="Nucleotide cyclase"/>
    <property type="match status" value="1"/>
</dbReference>